<reference evidence="4" key="1">
    <citation type="submission" date="2016-06" db="EMBL/GenBank/DDBJ databases">
        <authorList>
            <person name="Varghese N."/>
            <person name="Submissions Spin"/>
        </authorList>
    </citation>
    <scope>NUCLEOTIDE SEQUENCE [LARGE SCALE GENOMIC DNA]</scope>
    <source>
        <strain evidence="4">DSM 44815</strain>
    </source>
</reference>
<keyword evidence="3" id="KW-0413">Isomerase</keyword>
<keyword evidence="4" id="KW-1185">Reference proteome</keyword>
<keyword evidence="1" id="KW-0677">Repeat</keyword>
<dbReference type="GO" id="GO:0097367">
    <property type="term" value="F:carbohydrate derivative binding"/>
    <property type="evidence" value="ECO:0007669"/>
    <property type="project" value="InterPro"/>
</dbReference>
<dbReference type="InterPro" id="IPR035490">
    <property type="entry name" value="GlmS/FrlB_SIS"/>
</dbReference>
<evidence type="ECO:0000313" key="3">
    <source>
        <dbReference type="EMBL" id="SBT48684.1"/>
    </source>
</evidence>
<feature type="domain" description="SIS" evidence="2">
    <location>
        <begin position="25"/>
        <end position="157"/>
    </location>
</feature>
<dbReference type="GO" id="GO:0016853">
    <property type="term" value="F:isomerase activity"/>
    <property type="evidence" value="ECO:0007669"/>
    <property type="project" value="UniProtKB-KW"/>
</dbReference>
<dbReference type="GO" id="GO:1901135">
    <property type="term" value="P:carbohydrate derivative metabolic process"/>
    <property type="evidence" value="ECO:0007669"/>
    <property type="project" value="InterPro"/>
</dbReference>
<name>A0A1A8ZXX4_9ACTN</name>
<dbReference type="OrthoDB" id="367283at2"/>
<organism evidence="3 4">
    <name type="scientific">Micromonospora auratinigra</name>
    <dbReference type="NCBI Taxonomy" id="261654"/>
    <lineage>
        <taxon>Bacteria</taxon>
        <taxon>Bacillati</taxon>
        <taxon>Actinomycetota</taxon>
        <taxon>Actinomycetes</taxon>
        <taxon>Micromonosporales</taxon>
        <taxon>Micromonosporaceae</taxon>
        <taxon>Micromonospora</taxon>
    </lineage>
</organism>
<dbReference type="SUPFAM" id="SSF53697">
    <property type="entry name" value="SIS domain"/>
    <property type="match status" value="1"/>
</dbReference>
<protein>
    <submittedName>
        <fullName evidence="3">Fructoselysine-6-P-deglycase FrlB with duplicated sugar isomerase (SIS) domain</fullName>
    </submittedName>
</protein>
<dbReference type="PROSITE" id="PS51464">
    <property type="entry name" value="SIS"/>
    <property type="match status" value="2"/>
</dbReference>
<dbReference type="CDD" id="cd05009">
    <property type="entry name" value="SIS_GlmS_GlmD_2"/>
    <property type="match status" value="1"/>
</dbReference>
<dbReference type="CDD" id="cd05008">
    <property type="entry name" value="SIS_GlmS_GlmD_1"/>
    <property type="match status" value="1"/>
</dbReference>
<dbReference type="EMBL" id="LT594323">
    <property type="protein sequence ID" value="SBT48684.1"/>
    <property type="molecule type" value="Genomic_DNA"/>
</dbReference>
<evidence type="ECO:0000313" key="4">
    <source>
        <dbReference type="Proteomes" id="UP000199385"/>
    </source>
</evidence>
<evidence type="ECO:0000256" key="1">
    <source>
        <dbReference type="ARBA" id="ARBA00022737"/>
    </source>
</evidence>
<dbReference type="PATRIC" id="fig|261654.4.peg.4213"/>
<evidence type="ECO:0000259" key="2">
    <source>
        <dbReference type="PROSITE" id="PS51464"/>
    </source>
</evidence>
<dbReference type="InterPro" id="IPR001347">
    <property type="entry name" value="SIS_dom"/>
</dbReference>
<dbReference type="STRING" id="261654.GA0070611_4146"/>
<dbReference type="Proteomes" id="UP000199385">
    <property type="component" value="Chromosome I"/>
</dbReference>
<dbReference type="InterPro" id="IPR046348">
    <property type="entry name" value="SIS_dom_sf"/>
</dbReference>
<dbReference type="RefSeq" id="WP_091666767.1">
    <property type="nucleotide sequence ID" value="NZ_LT594323.1"/>
</dbReference>
<sequence length="309" mass="32837">MAYVHAEIASQPDCWREAAHLAPTVADRLPRPGERVAVVGCGTSWFMAMAYAGLREQAGQGETDAFQASEFPTTRRYDRLIAITRSGTTTEVLDLLAALRGRIPTTVLVGDPASPAVELADAVVALPFADERAVVQTRFATTALALLRAHLGEDLGRLAADAEVAVRAPLPIDPARIEQVTFLGRGWTVGLAQEAALKCREAATFWAEAYPAMDYRHGPISVAAPGRLVWAFGGIPDGLAEDVAATGAAFVHSRTHGCRTVLTSWAAGRTPVDPMADLILAQRFAVALATSRGLDPDAPRHLSRSVVLA</sequence>
<feature type="domain" description="SIS" evidence="2">
    <location>
        <begin position="170"/>
        <end position="299"/>
    </location>
</feature>
<gene>
    <name evidence="3" type="ORF">GA0070611_4146</name>
</gene>
<dbReference type="Gene3D" id="3.40.50.10490">
    <property type="entry name" value="Glucose-6-phosphate isomerase like protein, domain 1"/>
    <property type="match status" value="2"/>
</dbReference>
<dbReference type="InterPro" id="IPR035466">
    <property type="entry name" value="GlmS/AgaS_SIS"/>
</dbReference>
<dbReference type="PANTHER" id="PTHR10937">
    <property type="entry name" value="GLUCOSAMINE--FRUCTOSE-6-PHOSPHATE AMINOTRANSFERASE, ISOMERIZING"/>
    <property type="match status" value="1"/>
</dbReference>
<accession>A0A1A8ZXX4</accession>
<dbReference type="AlphaFoldDB" id="A0A1A8ZXX4"/>
<proteinExistence type="predicted"/>